<keyword evidence="1" id="KW-1133">Transmembrane helix</keyword>
<sequence length="73" mass="7940">MFPARFAPVLFAFLISGLMSCIVTCVATLKTLGFSDQVLGTWIEAWTFSWPIAFAVILVVGPATRKFVAKLTA</sequence>
<feature type="transmembrane region" description="Helical" evidence="1">
    <location>
        <begin position="41"/>
        <end position="61"/>
    </location>
</feature>
<proteinExistence type="predicted"/>
<keyword evidence="1" id="KW-0472">Membrane</keyword>
<dbReference type="OrthoDB" id="7159403at2"/>
<dbReference type="EMBL" id="QOCE01000031">
    <property type="protein sequence ID" value="RBW54482.1"/>
    <property type="molecule type" value="Genomic_DNA"/>
</dbReference>
<dbReference type="AlphaFoldDB" id="A0A366WVM5"/>
<keyword evidence="1" id="KW-0812">Transmembrane</keyword>
<accession>A0A366WVM5</accession>
<gene>
    <name evidence="2" type="ORF">DS909_11605</name>
</gene>
<reference evidence="2 3" key="1">
    <citation type="submission" date="2018-07" db="EMBL/GenBank/DDBJ databases">
        <title>Modular assembly of carbohydrate-degrading microbial communities in the ocean.</title>
        <authorList>
            <person name="Enke T.N."/>
            <person name="Datta M.S."/>
            <person name="Schwartzman J.A."/>
            <person name="Cermak N."/>
            <person name="Schmitz D.A."/>
            <person name="Barrere J."/>
            <person name="Cordero O.X."/>
        </authorList>
    </citation>
    <scope>NUCLEOTIDE SEQUENCE [LARGE SCALE GENOMIC DNA]</scope>
    <source>
        <strain evidence="2 3">C3M10</strain>
    </source>
</reference>
<evidence type="ECO:0000313" key="3">
    <source>
        <dbReference type="Proteomes" id="UP000252706"/>
    </source>
</evidence>
<dbReference type="RefSeq" id="WP_113823619.1">
    <property type="nucleotide sequence ID" value="NZ_QOCE01000031.1"/>
</dbReference>
<dbReference type="Pfam" id="PF11391">
    <property type="entry name" value="DUF2798"/>
    <property type="match status" value="1"/>
</dbReference>
<dbReference type="InterPro" id="IPR021529">
    <property type="entry name" value="DUF2798"/>
</dbReference>
<organism evidence="2 3">
    <name type="scientific">Phaeobacter gallaeciensis</name>
    <dbReference type="NCBI Taxonomy" id="60890"/>
    <lineage>
        <taxon>Bacteria</taxon>
        <taxon>Pseudomonadati</taxon>
        <taxon>Pseudomonadota</taxon>
        <taxon>Alphaproteobacteria</taxon>
        <taxon>Rhodobacterales</taxon>
        <taxon>Roseobacteraceae</taxon>
        <taxon>Phaeobacter</taxon>
    </lineage>
</organism>
<dbReference type="Proteomes" id="UP000252706">
    <property type="component" value="Unassembled WGS sequence"/>
</dbReference>
<comment type="caution">
    <text evidence="2">The sequence shown here is derived from an EMBL/GenBank/DDBJ whole genome shotgun (WGS) entry which is preliminary data.</text>
</comment>
<evidence type="ECO:0000313" key="2">
    <source>
        <dbReference type="EMBL" id="RBW54482.1"/>
    </source>
</evidence>
<protein>
    <submittedName>
        <fullName evidence="2">DUF2798 domain-containing protein</fullName>
    </submittedName>
</protein>
<evidence type="ECO:0000256" key="1">
    <source>
        <dbReference type="SAM" id="Phobius"/>
    </source>
</evidence>
<dbReference type="PROSITE" id="PS51257">
    <property type="entry name" value="PROKAR_LIPOPROTEIN"/>
    <property type="match status" value="1"/>
</dbReference>
<name>A0A366WVM5_9RHOB</name>
<feature type="transmembrane region" description="Helical" evidence="1">
    <location>
        <begin position="7"/>
        <end position="29"/>
    </location>
</feature>